<protein>
    <submittedName>
        <fullName evidence="12">Reductive dehalogenase</fullName>
    </submittedName>
</protein>
<keyword evidence="5" id="KW-0732">Signal</keyword>
<proteinExistence type="predicted"/>
<keyword evidence="9" id="KW-0472">Membrane</keyword>
<evidence type="ECO:0000256" key="3">
    <source>
        <dbReference type="ARBA" id="ARBA00022485"/>
    </source>
</evidence>
<dbReference type="PANTHER" id="PTHR42827:SF1">
    <property type="entry name" value="IRON-SULFUR CLUSTER-BINDING PROTEIN"/>
    <property type="match status" value="1"/>
</dbReference>
<comment type="caution">
    <text evidence="12">The sequence shown here is derived from an EMBL/GenBank/DDBJ whole genome shotgun (WGS) entry which is preliminary data.</text>
</comment>
<evidence type="ECO:0000256" key="1">
    <source>
        <dbReference type="ARBA" id="ARBA00004236"/>
    </source>
</evidence>
<dbReference type="PROSITE" id="PS51318">
    <property type="entry name" value="TAT"/>
    <property type="match status" value="1"/>
</dbReference>
<evidence type="ECO:0000256" key="5">
    <source>
        <dbReference type="ARBA" id="ARBA00022729"/>
    </source>
</evidence>
<evidence type="ECO:0000256" key="10">
    <source>
        <dbReference type="ARBA" id="ARBA00029374"/>
    </source>
</evidence>
<dbReference type="InterPro" id="IPR012832">
    <property type="entry name" value="RDH"/>
</dbReference>
<keyword evidence="6" id="KW-0677">Repeat</keyword>
<dbReference type="SUPFAM" id="SSF54862">
    <property type="entry name" value="4Fe-4S ferredoxins"/>
    <property type="match status" value="1"/>
</dbReference>
<evidence type="ECO:0000256" key="4">
    <source>
        <dbReference type="ARBA" id="ARBA00022723"/>
    </source>
</evidence>
<dbReference type="AlphaFoldDB" id="A0A8J6TH10"/>
<evidence type="ECO:0000256" key="2">
    <source>
        <dbReference type="ARBA" id="ARBA00022475"/>
    </source>
</evidence>
<feature type="domain" description="4Fe-4S ferredoxin-type" evidence="11">
    <location>
        <begin position="316"/>
        <end position="348"/>
    </location>
</feature>
<name>A0A8J6TH10_9CHLR</name>
<evidence type="ECO:0000256" key="9">
    <source>
        <dbReference type="ARBA" id="ARBA00023136"/>
    </source>
</evidence>
<dbReference type="InterPro" id="IPR017896">
    <property type="entry name" value="4Fe4S_Fe-S-bd"/>
</dbReference>
<dbReference type="GO" id="GO:0046872">
    <property type="term" value="F:metal ion binding"/>
    <property type="evidence" value="ECO:0007669"/>
    <property type="project" value="UniProtKB-KW"/>
</dbReference>
<dbReference type="Pfam" id="PF13484">
    <property type="entry name" value="Fer4_16"/>
    <property type="match status" value="1"/>
</dbReference>
<evidence type="ECO:0000256" key="7">
    <source>
        <dbReference type="ARBA" id="ARBA00023004"/>
    </source>
</evidence>
<dbReference type="Proteomes" id="UP000614469">
    <property type="component" value="Unassembled WGS sequence"/>
</dbReference>
<keyword evidence="8" id="KW-0411">Iron-sulfur</keyword>
<dbReference type="GO" id="GO:0051539">
    <property type="term" value="F:4 iron, 4 sulfur cluster binding"/>
    <property type="evidence" value="ECO:0007669"/>
    <property type="project" value="UniProtKB-KW"/>
</dbReference>
<keyword evidence="7" id="KW-0408">Iron</keyword>
<accession>A0A8J6TH10</accession>
<evidence type="ECO:0000313" key="13">
    <source>
        <dbReference type="Proteomes" id="UP000614469"/>
    </source>
</evidence>
<dbReference type="Pfam" id="PF13486">
    <property type="entry name" value="Dehalogenase"/>
    <property type="match status" value="2"/>
</dbReference>
<comment type="subcellular location">
    <subcellularLocation>
        <location evidence="1">Cell membrane</location>
    </subcellularLocation>
</comment>
<comment type="cofactor">
    <cofactor evidence="10">
        <name>corrinoid</name>
        <dbReference type="ChEBI" id="CHEBI:33913"/>
    </cofactor>
</comment>
<dbReference type="PROSITE" id="PS00198">
    <property type="entry name" value="4FE4S_FER_1"/>
    <property type="match status" value="1"/>
</dbReference>
<dbReference type="InterPro" id="IPR028894">
    <property type="entry name" value="RDH_dom"/>
</dbReference>
<dbReference type="Gene3D" id="3.30.70.20">
    <property type="match status" value="1"/>
</dbReference>
<dbReference type="NCBIfam" id="TIGR02486">
    <property type="entry name" value="RDH"/>
    <property type="match status" value="1"/>
</dbReference>
<sequence length="462" mass="51825">MPESLTRREFMKELGKLGAVASLAPMVVAGEQMSDKPYSLKRPSFIKEVDEPTTEIRWDEVKRIAEGEVTARRSFSKYLSQDRLDKLTEIRTANMDKYIKEGRDGYTLKDHALKSGAGKGGVSRVFIQDPEKVQTPEKLGVPNWTGTPEEATMIVSAALRHYGAGTVGVTELDTNTTEKLIYAKDPDGKEMRIEDADMPEEGEDYRVIPKKARWMITYTVQMSEEAMIRCPTHLGSQTTSLTYRRSQNVQERGQFFLGGLGYMAMGESSTNALAIAPAFGVMSGLGELSRYNRLLTPEYGSMVRVFKILTDLPMAPTKPIDAGLLEYCKNCTKCADHCPSKALSFEKEPTWETVGGWNNPGHKAWFEDSVKCRSYWYETGNNCGICFAVCPFASKNLASFSKVRDYMAATVPAFDGTLKKIDDLLYTPYTEFGKPQKTAESWWHENHPDYGIHTDQTVRETS</sequence>
<evidence type="ECO:0000259" key="11">
    <source>
        <dbReference type="PROSITE" id="PS51379"/>
    </source>
</evidence>
<evidence type="ECO:0000313" key="12">
    <source>
        <dbReference type="EMBL" id="MBC8334050.1"/>
    </source>
</evidence>
<gene>
    <name evidence="12" type="ORF">H8E29_02190</name>
</gene>
<dbReference type="PANTHER" id="PTHR42827">
    <property type="entry name" value="IRON-SULFUR CLUSTER-BINDING PROTEIN-RELATED"/>
    <property type="match status" value="1"/>
</dbReference>
<organism evidence="12 13">
    <name type="scientific">Candidatus Desulfolinea nitratireducens</name>
    <dbReference type="NCBI Taxonomy" id="2841698"/>
    <lineage>
        <taxon>Bacteria</taxon>
        <taxon>Bacillati</taxon>
        <taxon>Chloroflexota</taxon>
        <taxon>Anaerolineae</taxon>
        <taxon>Anaerolineales</taxon>
        <taxon>Anaerolineales incertae sedis</taxon>
        <taxon>Candidatus Desulfolinea</taxon>
    </lineage>
</organism>
<reference evidence="12 13" key="1">
    <citation type="submission" date="2020-08" db="EMBL/GenBank/DDBJ databases">
        <title>Bridging the membrane lipid divide: bacteria of the FCB group superphylum have the potential to synthesize archaeal ether lipids.</title>
        <authorList>
            <person name="Villanueva L."/>
            <person name="Von Meijenfeldt F.A.B."/>
            <person name="Westbye A.B."/>
            <person name="Yadav S."/>
            <person name="Hopmans E.C."/>
            <person name="Dutilh B.E."/>
            <person name="Sinninghe Damste J.S."/>
        </authorList>
    </citation>
    <scope>NUCLEOTIDE SEQUENCE [LARGE SCALE GENOMIC DNA]</scope>
    <source>
        <strain evidence="12">NIOZ-UU36</strain>
    </source>
</reference>
<keyword evidence="4" id="KW-0479">Metal-binding</keyword>
<keyword evidence="3" id="KW-0004">4Fe-4S</keyword>
<keyword evidence="2" id="KW-1003">Cell membrane</keyword>
<dbReference type="InterPro" id="IPR017900">
    <property type="entry name" value="4Fe4S_Fe_S_CS"/>
</dbReference>
<dbReference type="InterPro" id="IPR006311">
    <property type="entry name" value="TAT_signal"/>
</dbReference>
<dbReference type="PROSITE" id="PS51379">
    <property type="entry name" value="4FE4S_FER_2"/>
    <property type="match status" value="1"/>
</dbReference>
<dbReference type="GO" id="GO:0005886">
    <property type="term" value="C:plasma membrane"/>
    <property type="evidence" value="ECO:0007669"/>
    <property type="project" value="UniProtKB-SubCell"/>
</dbReference>
<evidence type="ECO:0000256" key="8">
    <source>
        <dbReference type="ARBA" id="ARBA00023014"/>
    </source>
</evidence>
<evidence type="ECO:0000256" key="6">
    <source>
        <dbReference type="ARBA" id="ARBA00022737"/>
    </source>
</evidence>
<dbReference type="EMBL" id="JACNJN010000039">
    <property type="protein sequence ID" value="MBC8334050.1"/>
    <property type="molecule type" value="Genomic_DNA"/>
</dbReference>